<evidence type="ECO:0000259" key="9">
    <source>
        <dbReference type="Pfam" id="PF00361"/>
    </source>
</evidence>
<evidence type="ECO:0000256" key="6">
    <source>
        <dbReference type="ARBA" id="ARBA00023136"/>
    </source>
</evidence>
<feature type="domain" description="NADH:quinone oxidoreductase/Mrp antiporter transmembrane" evidence="9">
    <location>
        <begin position="129"/>
        <end position="414"/>
    </location>
</feature>
<dbReference type="Pfam" id="PF00361">
    <property type="entry name" value="Proton_antipo_M"/>
    <property type="match status" value="1"/>
</dbReference>
<feature type="transmembrane region" description="Helical" evidence="8">
    <location>
        <begin position="205"/>
        <end position="229"/>
    </location>
</feature>
<comment type="subcellular location">
    <subcellularLocation>
        <location evidence="1">Cell membrane</location>
        <topology evidence="1">Multi-pass membrane protein</topology>
    </subcellularLocation>
    <subcellularLocation>
        <location evidence="7">Membrane</location>
        <topology evidence="7">Multi-pass membrane protein</topology>
    </subcellularLocation>
</comment>
<dbReference type="PRINTS" id="PR01437">
    <property type="entry name" value="NUOXDRDTASE4"/>
</dbReference>
<dbReference type="InterPro" id="IPR001750">
    <property type="entry name" value="ND/Mrp_TM"/>
</dbReference>
<sequence>MPFAMLIAGALLSLPLLALFAVLVGRRDAAHSITYAGCFVASIALLAGGLTYLGGHDASPRLVLPLGLPWLKAHFRIDNLSALFMLMINLGAAAASAFAVGYSQHLPQRRRVTPFFPLFLLAMNLVLMADDAFIFLVSWEFMSLASWLMVVSDHTEEENRKAGNVYLIMAAFGTFCLLPAFGLMAGPGGDFTFDAMRIKDLGLMGGFLVALLAIMGAGSKAGLVPLHAWLPLAHPAAPSHVSALMSGVMTKVALYGMIRILLDLHGTLSWHWGAGLMLVGGITAVMGVLYAVLQDDLKTLLAYSTVENIGVAVIGLGLAIAFKGDGQTELAALALVASLYHMANHSVFKTLLFLGAGAVISATGHRSLTVLGGLLKRMPWTGTAFLVGAAAISALPPLNGFVSEWLILQSLFKGPAMPHWAMKFGVPVVGAFLALAAALAATCFVRAYGIAFLGRPRSTDAAQATEVSFGMRWSMVVLAVLCVVLGVIPVTVTDALSHAVQPLTGVQFAVSADLGWPWLSPVSATRGAYSGTILVMFGLALFAIAIFTVHRLGTQAIRRADPWDCGHPEDIPQTQYTSQSFAQPLRRAFGHTIFQARETVVMPEPGDDSPATHKVTMFDPIWSGLYAPLGRVIGWIADHVNRLQYLTVRGYLLMMFLTLVFMLLVVAVRQQL</sequence>
<evidence type="ECO:0000256" key="4">
    <source>
        <dbReference type="ARBA" id="ARBA00022989"/>
    </source>
</evidence>
<keyword evidence="3 7" id="KW-0812">Transmembrane</keyword>
<evidence type="ECO:0000256" key="2">
    <source>
        <dbReference type="ARBA" id="ARBA00022475"/>
    </source>
</evidence>
<organism evidence="10">
    <name type="scientific">Magnetospirillum gryphiswaldense</name>
    <dbReference type="NCBI Taxonomy" id="55518"/>
    <lineage>
        <taxon>Bacteria</taxon>
        <taxon>Pseudomonadati</taxon>
        <taxon>Pseudomonadota</taxon>
        <taxon>Alphaproteobacteria</taxon>
        <taxon>Rhodospirillales</taxon>
        <taxon>Rhodospirillaceae</taxon>
        <taxon>Magnetospirillum</taxon>
    </lineage>
</organism>
<feature type="transmembrane region" description="Helical" evidence="8">
    <location>
        <begin position="384"/>
        <end position="408"/>
    </location>
</feature>
<dbReference type="GO" id="GO:0005886">
    <property type="term" value="C:plasma membrane"/>
    <property type="evidence" value="ECO:0007669"/>
    <property type="project" value="UniProtKB-SubCell"/>
</dbReference>
<feature type="transmembrane region" description="Helical" evidence="8">
    <location>
        <begin position="428"/>
        <end position="453"/>
    </location>
</feature>
<evidence type="ECO:0000256" key="7">
    <source>
        <dbReference type="RuleBase" id="RU000320"/>
    </source>
</evidence>
<feature type="transmembrane region" description="Helical" evidence="8">
    <location>
        <begin position="528"/>
        <end position="549"/>
    </location>
</feature>
<evidence type="ECO:0000256" key="8">
    <source>
        <dbReference type="SAM" id="Phobius"/>
    </source>
</evidence>
<keyword evidence="6 8" id="KW-0472">Membrane</keyword>
<feature type="transmembrane region" description="Helical" evidence="8">
    <location>
        <begin position="163"/>
        <end position="185"/>
    </location>
</feature>
<feature type="transmembrane region" description="Helical" evidence="8">
    <location>
        <begin position="473"/>
        <end position="492"/>
    </location>
</feature>
<feature type="transmembrane region" description="Helical" evidence="8">
    <location>
        <begin position="300"/>
        <end position="322"/>
    </location>
</feature>
<evidence type="ECO:0000256" key="5">
    <source>
        <dbReference type="ARBA" id="ARBA00023002"/>
    </source>
</evidence>
<feature type="transmembrane region" description="Helical" evidence="8">
    <location>
        <begin position="32"/>
        <end position="53"/>
    </location>
</feature>
<gene>
    <name evidence="10" type="ORF">MGR_1613</name>
</gene>
<dbReference type="GO" id="GO:0016491">
    <property type="term" value="F:oxidoreductase activity"/>
    <property type="evidence" value="ECO:0007669"/>
    <property type="project" value="UniProtKB-KW"/>
</dbReference>
<dbReference type="GO" id="GO:0042773">
    <property type="term" value="P:ATP synthesis coupled electron transport"/>
    <property type="evidence" value="ECO:0007669"/>
    <property type="project" value="InterPro"/>
</dbReference>
<dbReference type="InterPro" id="IPR052175">
    <property type="entry name" value="ComplexI-like_HydComp"/>
</dbReference>
<dbReference type="EMBL" id="CU459003">
    <property type="protein sequence ID" value="CAM75533.1"/>
    <property type="molecule type" value="Genomic_DNA"/>
</dbReference>
<keyword evidence="4 8" id="KW-1133">Transmembrane helix</keyword>
<dbReference type="AlphaFoldDB" id="A4TY26"/>
<evidence type="ECO:0000256" key="3">
    <source>
        <dbReference type="ARBA" id="ARBA00022692"/>
    </source>
</evidence>
<feature type="transmembrane region" description="Helical" evidence="8">
    <location>
        <begin position="651"/>
        <end position="668"/>
    </location>
</feature>
<protein>
    <submittedName>
        <fullName evidence="10">NADH dehydrogenase (Quinone)</fullName>
    </submittedName>
</protein>
<evidence type="ECO:0000313" key="10">
    <source>
        <dbReference type="EMBL" id="CAM75533.1"/>
    </source>
</evidence>
<name>A4TY26_9PROT</name>
<reference evidence="10" key="1">
    <citation type="journal article" date="2007" name="J. Bacteriol.">
        <title>Comparative genome analysis of four magnetotactic bacteria reveals a complex set of group-specific genes implicated in magnetosome biomineralization and function.</title>
        <authorList>
            <person name="Richter M."/>
            <person name="Kube M."/>
            <person name="Bazylinski D.A."/>
            <person name="Lombardot T."/>
            <person name="Gloeckner F.O."/>
            <person name="Reinhardt R."/>
            <person name="Schueler D."/>
        </authorList>
    </citation>
    <scope>NUCLEOTIDE SEQUENCE</scope>
    <source>
        <strain evidence="10">MSR-1</strain>
    </source>
</reference>
<accession>A4TY26</accession>
<feature type="transmembrane region" description="Helical" evidence="8">
    <location>
        <begin position="274"/>
        <end position="293"/>
    </location>
</feature>
<dbReference type="PANTHER" id="PTHR42682:SF3">
    <property type="entry name" value="FORMATE HYDROGENLYASE SUBUNIT 3-RELATED"/>
    <property type="match status" value="1"/>
</dbReference>
<dbReference type="GO" id="GO:0008137">
    <property type="term" value="F:NADH dehydrogenase (ubiquinone) activity"/>
    <property type="evidence" value="ECO:0007669"/>
    <property type="project" value="InterPro"/>
</dbReference>
<feature type="transmembrane region" description="Helical" evidence="8">
    <location>
        <begin position="80"/>
        <end position="100"/>
    </location>
</feature>
<dbReference type="PANTHER" id="PTHR42682">
    <property type="entry name" value="HYDROGENASE-4 COMPONENT F"/>
    <property type="match status" value="1"/>
</dbReference>
<evidence type="ECO:0000256" key="1">
    <source>
        <dbReference type="ARBA" id="ARBA00004651"/>
    </source>
</evidence>
<feature type="transmembrane region" description="Helical" evidence="8">
    <location>
        <begin position="112"/>
        <end position="127"/>
    </location>
</feature>
<keyword evidence="2" id="KW-1003">Cell membrane</keyword>
<feature type="transmembrane region" description="Helical" evidence="8">
    <location>
        <begin position="342"/>
        <end position="363"/>
    </location>
</feature>
<proteinExistence type="predicted"/>
<dbReference type="NCBIfam" id="NF005086">
    <property type="entry name" value="PRK06521.1"/>
    <property type="match status" value="1"/>
</dbReference>
<feature type="transmembrane region" description="Helical" evidence="8">
    <location>
        <begin position="6"/>
        <end position="25"/>
    </location>
</feature>
<keyword evidence="5" id="KW-0560">Oxidoreductase</keyword>
<dbReference type="InterPro" id="IPR003918">
    <property type="entry name" value="NADH_UbQ_OxRdtase"/>
</dbReference>